<accession>A0A852V632</accession>
<protein>
    <recommendedName>
        <fullName evidence="3">Ricin B lectin domain-containing protein</fullName>
    </recommendedName>
</protein>
<reference evidence="4 5" key="1">
    <citation type="submission" date="2020-07" db="EMBL/GenBank/DDBJ databases">
        <title>Sequencing the genomes of 1000 actinobacteria strains.</title>
        <authorList>
            <person name="Klenk H.-P."/>
        </authorList>
    </citation>
    <scope>NUCLEOTIDE SEQUENCE [LARGE SCALE GENOMIC DNA]</scope>
    <source>
        <strain evidence="4 5">DSM 45763</strain>
    </source>
</reference>
<dbReference type="RefSeq" id="WP_179825998.1">
    <property type="nucleotide sequence ID" value="NZ_JACCCO010000002.1"/>
</dbReference>
<keyword evidence="2" id="KW-0732">Signal</keyword>
<dbReference type="SUPFAM" id="SSF50370">
    <property type="entry name" value="Ricin B-like lectins"/>
    <property type="match status" value="1"/>
</dbReference>
<dbReference type="AlphaFoldDB" id="A0A852V632"/>
<dbReference type="Proteomes" id="UP000576393">
    <property type="component" value="Unassembled WGS sequence"/>
</dbReference>
<name>A0A852V632_9ACTN</name>
<gene>
    <name evidence="4" type="ORF">HDA43_005239</name>
</gene>
<feature type="compositionally biased region" description="Basic and acidic residues" evidence="1">
    <location>
        <begin position="64"/>
        <end position="75"/>
    </location>
</feature>
<feature type="signal peptide" evidence="2">
    <location>
        <begin position="1"/>
        <end position="28"/>
    </location>
</feature>
<dbReference type="Gene3D" id="2.80.10.50">
    <property type="match status" value="2"/>
</dbReference>
<dbReference type="Pfam" id="PF14200">
    <property type="entry name" value="RicinB_lectin_2"/>
    <property type="match status" value="1"/>
</dbReference>
<feature type="chain" id="PRO_5032472182" description="Ricin B lectin domain-containing protein" evidence="2">
    <location>
        <begin position="29"/>
        <end position="219"/>
    </location>
</feature>
<dbReference type="InterPro" id="IPR035992">
    <property type="entry name" value="Ricin_B-like_lectins"/>
</dbReference>
<keyword evidence="5" id="KW-1185">Reference proteome</keyword>
<evidence type="ECO:0000256" key="2">
    <source>
        <dbReference type="SAM" id="SignalP"/>
    </source>
</evidence>
<evidence type="ECO:0000256" key="1">
    <source>
        <dbReference type="SAM" id="MobiDB-lite"/>
    </source>
</evidence>
<evidence type="ECO:0000313" key="4">
    <source>
        <dbReference type="EMBL" id="NYF43038.1"/>
    </source>
</evidence>
<dbReference type="CDD" id="cd00161">
    <property type="entry name" value="beta-trefoil_Ricin-like"/>
    <property type="match status" value="1"/>
</dbReference>
<proteinExistence type="predicted"/>
<feature type="domain" description="Ricin B lectin" evidence="3">
    <location>
        <begin position="78"/>
        <end position="214"/>
    </location>
</feature>
<evidence type="ECO:0000313" key="5">
    <source>
        <dbReference type="Proteomes" id="UP000576393"/>
    </source>
</evidence>
<dbReference type="InterPro" id="IPR000772">
    <property type="entry name" value="Ricin_B_lectin"/>
</dbReference>
<dbReference type="EMBL" id="JACCCO010000002">
    <property type="protein sequence ID" value="NYF43038.1"/>
    <property type="molecule type" value="Genomic_DNA"/>
</dbReference>
<dbReference type="SMART" id="SM00458">
    <property type="entry name" value="RICIN"/>
    <property type="match status" value="1"/>
</dbReference>
<organism evidence="4 5">
    <name type="scientific">Streptosporangium sandarakinum</name>
    <dbReference type="NCBI Taxonomy" id="1260955"/>
    <lineage>
        <taxon>Bacteria</taxon>
        <taxon>Bacillati</taxon>
        <taxon>Actinomycetota</taxon>
        <taxon>Actinomycetes</taxon>
        <taxon>Streptosporangiales</taxon>
        <taxon>Streptosporangiaceae</taxon>
        <taxon>Streptosporangium</taxon>
    </lineage>
</organism>
<evidence type="ECO:0000259" key="3">
    <source>
        <dbReference type="SMART" id="SM00458"/>
    </source>
</evidence>
<comment type="caution">
    <text evidence="4">The sequence shown here is derived from an EMBL/GenBank/DDBJ whole genome shotgun (WGS) entry which is preliminary data.</text>
</comment>
<feature type="compositionally biased region" description="Basic and acidic residues" evidence="1">
    <location>
        <begin position="42"/>
        <end position="57"/>
    </location>
</feature>
<sequence>MAVKAGRAGLALLAAGVTAAAWPQVAWAERDGSQGRIQGPEQGRDQDWEQARGRERQSPQGQGREQRGREQEWQGHDQAAGRNVRNANSGKCLLVRGDADGAKAAQSSCADYPDQKWRFILEDAESEYKSYRLVNANSGKCLLVRGPEGSPALQSTCGDYDDQIWEVMSARNGYFQLRNLAGQQCLVVRGDEDNAHPVQSDCDTAYTDQFWRDEDGSSR</sequence>
<feature type="region of interest" description="Disordered" evidence="1">
    <location>
        <begin position="30"/>
        <end position="83"/>
    </location>
</feature>
<dbReference type="PROSITE" id="PS50231">
    <property type="entry name" value="RICIN_B_LECTIN"/>
    <property type="match status" value="1"/>
</dbReference>